<dbReference type="Pfam" id="PF00512">
    <property type="entry name" value="HisKA"/>
    <property type="match status" value="1"/>
</dbReference>
<accession>A0A918QFC5</accession>
<dbReference type="Proteomes" id="UP000662572">
    <property type="component" value="Unassembled WGS sequence"/>
</dbReference>
<dbReference type="Pfam" id="PF12860">
    <property type="entry name" value="PAS_7"/>
    <property type="match status" value="1"/>
</dbReference>
<dbReference type="Gene3D" id="3.30.450.20">
    <property type="entry name" value="PAS domain"/>
    <property type="match status" value="2"/>
</dbReference>
<evidence type="ECO:0000256" key="13">
    <source>
        <dbReference type="SAM" id="MobiDB-lite"/>
    </source>
</evidence>
<feature type="transmembrane region" description="Helical" evidence="14">
    <location>
        <begin position="42"/>
        <end position="64"/>
    </location>
</feature>
<dbReference type="InterPro" id="IPR036097">
    <property type="entry name" value="HisK_dim/P_sf"/>
</dbReference>
<keyword evidence="4" id="KW-1003">Cell membrane</keyword>
<protein>
    <recommendedName>
        <fullName evidence="3">histidine kinase</fullName>
        <ecNumber evidence="3">2.7.13.3</ecNumber>
    </recommendedName>
</protein>
<feature type="domain" description="PAC" evidence="16">
    <location>
        <begin position="407"/>
        <end position="460"/>
    </location>
</feature>
<dbReference type="GO" id="GO:0005524">
    <property type="term" value="F:ATP binding"/>
    <property type="evidence" value="ECO:0007669"/>
    <property type="project" value="UniProtKB-KW"/>
</dbReference>
<dbReference type="PRINTS" id="PR00344">
    <property type="entry name" value="BCTRLSENSOR"/>
</dbReference>
<dbReference type="InterPro" id="IPR005467">
    <property type="entry name" value="His_kinase_dom"/>
</dbReference>
<keyword evidence="8" id="KW-0418">Kinase</keyword>
<evidence type="ECO:0000256" key="11">
    <source>
        <dbReference type="ARBA" id="ARBA00023136"/>
    </source>
</evidence>
<feature type="coiled-coil region" evidence="12">
    <location>
        <begin position="564"/>
        <end position="602"/>
    </location>
</feature>
<keyword evidence="9" id="KW-0067">ATP-binding</keyword>
<dbReference type="InterPro" id="IPR003661">
    <property type="entry name" value="HisK_dim/P_dom"/>
</dbReference>
<dbReference type="SUPFAM" id="SSF47384">
    <property type="entry name" value="Homodimeric domain of signal transducing histidine kinase"/>
    <property type="match status" value="1"/>
</dbReference>
<dbReference type="SUPFAM" id="SSF55785">
    <property type="entry name" value="PYP-like sensor domain (PAS domain)"/>
    <property type="match status" value="2"/>
</dbReference>
<dbReference type="InterPro" id="IPR035965">
    <property type="entry name" value="PAS-like_dom_sf"/>
</dbReference>
<dbReference type="InterPro" id="IPR000700">
    <property type="entry name" value="PAS-assoc_C"/>
</dbReference>
<dbReference type="AlphaFoldDB" id="A0A918QFC5"/>
<dbReference type="GO" id="GO:0000155">
    <property type="term" value="F:phosphorelay sensor kinase activity"/>
    <property type="evidence" value="ECO:0007669"/>
    <property type="project" value="InterPro"/>
</dbReference>
<dbReference type="InterPro" id="IPR036890">
    <property type="entry name" value="HATPase_C_sf"/>
</dbReference>
<dbReference type="SUPFAM" id="SSF55874">
    <property type="entry name" value="ATPase domain of HSP90 chaperone/DNA topoisomerase II/histidine kinase"/>
    <property type="match status" value="1"/>
</dbReference>
<dbReference type="PROSITE" id="PS50113">
    <property type="entry name" value="PAC"/>
    <property type="match status" value="1"/>
</dbReference>
<evidence type="ECO:0000256" key="6">
    <source>
        <dbReference type="ARBA" id="ARBA00022679"/>
    </source>
</evidence>
<evidence type="ECO:0000256" key="7">
    <source>
        <dbReference type="ARBA" id="ARBA00022741"/>
    </source>
</evidence>
<dbReference type="PROSITE" id="PS50109">
    <property type="entry name" value="HIS_KIN"/>
    <property type="match status" value="1"/>
</dbReference>
<dbReference type="InterPro" id="IPR004358">
    <property type="entry name" value="Sig_transdc_His_kin-like_C"/>
</dbReference>
<evidence type="ECO:0000256" key="4">
    <source>
        <dbReference type="ARBA" id="ARBA00022475"/>
    </source>
</evidence>
<keyword evidence="5" id="KW-0597">Phosphoprotein</keyword>
<evidence type="ECO:0000313" key="18">
    <source>
        <dbReference type="Proteomes" id="UP000662572"/>
    </source>
</evidence>
<proteinExistence type="predicted"/>
<keyword evidence="18" id="KW-1185">Reference proteome</keyword>
<evidence type="ECO:0000259" key="16">
    <source>
        <dbReference type="PROSITE" id="PS50113"/>
    </source>
</evidence>
<organism evidence="17 18">
    <name type="scientific">Asticcacaulis endophyticus</name>
    <dbReference type="NCBI Taxonomy" id="1395890"/>
    <lineage>
        <taxon>Bacteria</taxon>
        <taxon>Pseudomonadati</taxon>
        <taxon>Pseudomonadota</taxon>
        <taxon>Alphaproteobacteria</taxon>
        <taxon>Caulobacterales</taxon>
        <taxon>Caulobacteraceae</taxon>
        <taxon>Asticcacaulis</taxon>
    </lineage>
</organism>
<dbReference type="GO" id="GO:0009927">
    <property type="term" value="F:histidine phosphotransfer kinase activity"/>
    <property type="evidence" value="ECO:0007669"/>
    <property type="project" value="TreeGrafter"/>
</dbReference>
<dbReference type="SMART" id="SM00388">
    <property type="entry name" value="HisKA"/>
    <property type="match status" value="1"/>
</dbReference>
<sequence>MSSVKKPKSPPDTGSAASHAQSPPDAKPARAAFAPVSPRLPLWMRVSTLALILGAMLTMAASTLQVTNSLSAEKDADGEKLLLNARLSASRSEGRLDTARTAMEATLTQISLTPSEPLSAVEAGLKLSRGTLLSVAIVGPDGKLIAHAGQDEPDLIRDAATRSDKSLEVLTASSRLAPAPRSYVVISSGPGRPKVVGRLSETLDATNAAVTLQALINARGTIVQSTDARLNGQDVQKALAVSPEQLRQRADNGDLIQGARTDGGFVKLAAVRDGETGLITVYGQPTEPFYSPQSSLLKGLTLIGAPLLIGLLFGALLVLQDRRKRQEAQGYQSNETRYRLAVDAARCGIWDWDLDVGAITMSDVMAQKLGLSGISEASTQDILSRIAAEQRGDVTRALYEARRSGKLAVAFRVPMDSGNILWLELRGQELGERDANGFTRLSGVMLDVSEQRVAQMRAQRAESRLLDAISSVSDAFVLWDRRQRLAMWNATFAETFSIDARFLKVGTARDLIEQVMDIAIRRKQTVSDGSAIEAELNNGHWVQITENRTAEGGRVMTAVDITVVKNQEEMSRRSEEQLQGLVEKLEQSRKIQADLAKNYEHEKIRAESANHAKSEFLANMSHELRTPLNAINGFSEIMSQEMFGPIGHPRYKEYAGDILNSGQHLLALINDILDMSKIEAGKLDMNFEPVAIDDVVEDTLRLLRQRAEKSGLKLKIHLPSSLPDIEADYRALKQILLNLLTNAIKFTPHGGSVTVSAVATDNSVHLKVIDSGIGISARDMQRLARPFEQIENQMSKTREGTGLGLALTKSLIEMHNGRMEFDSEVGKGTVVSVIVPIRQPVQSDGPERSSSAA</sequence>
<feature type="region of interest" description="Disordered" evidence="13">
    <location>
        <begin position="1"/>
        <end position="30"/>
    </location>
</feature>
<keyword evidence="12" id="KW-0175">Coiled coil</keyword>
<dbReference type="InterPro" id="IPR003594">
    <property type="entry name" value="HATPase_dom"/>
</dbReference>
<evidence type="ECO:0000256" key="9">
    <source>
        <dbReference type="ARBA" id="ARBA00022840"/>
    </source>
</evidence>
<comment type="subcellular location">
    <subcellularLocation>
        <location evidence="2">Cell membrane</location>
    </subcellularLocation>
</comment>
<keyword evidence="11 14" id="KW-0472">Membrane</keyword>
<evidence type="ECO:0000256" key="1">
    <source>
        <dbReference type="ARBA" id="ARBA00000085"/>
    </source>
</evidence>
<evidence type="ECO:0000256" key="5">
    <source>
        <dbReference type="ARBA" id="ARBA00022553"/>
    </source>
</evidence>
<evidence type="ECO:0000256" key="8">
    <source>
        <dbReference type="ARBA" id="ARBA00022777"/>
    </source>
</evidence>
<keyword evidence="10" id="KW-0902">Two-component regulatory system</keyword>
<feature type="domain" description="Histidine kinase" evidence="15">
    <location>
        <begin position="619"/>
        <end position="839"/>
    </location>
</feature>
<keyword evidence="7" id="KW-0547">Nucleotide-binding</keyword>
<evidence type="ECO:0000259" key="15">
    <source>
        <dbReference type="PROSITE" id="PS50109"/>
    </source>
</evidence>
<dbReference type="PANTHER" id="PTHR43047">
    <property type="entry name" value="TWO-COMPONENT HISTIDINE PROTEIN KINASE"/>
    <property type="match status" value="1"/>
</dbReference>
<feature type="transmembrane region" description="Helical" evidence="14">
    <location>
        <begin position="299"/>
        <end position="319"/>
    </location>
</feature>
<reference evidence="17" key="2">
    <citation type="submission" date="2020-09" db="EMBL/GenBank/DDBJ databases">
        <authorList>
            <person name="Sun Q."/>
            <person name="Kim S."/>
        </authorList>
    </citation>
    <scope>NUCLEOTIDE SEQUENCE</scope>
    <source>
        <strain evidence="17">KCTC 32296</strain>
    </source>
</reference>
<keyword evidence="6" id="KW-0808">Transferase</keyword>
<evidence type="ECO:0000256" key="14">
    <source>
        <dbReference type="SAM" id="Phobius"/>
    </source>
</evidence>
<dbReference type="EMBL" id="BMZB01000010">
    <property type="protein sequence ID" value="GGZ45895.1"/>
    <property type="molecule type" value="Genomic_DNA"/>
</dbReference>
<evidence type="ECO:0000256" key="2">
    <source>
        <dbReference type="ARBA" id="ARBA00004236"/>
    </source>
</evidence>
<evidence type="ECO:0000256" key="3">
    <source>
        <dbReference type="ARBA" id="ARBA00012438"/>
    </source>
</evidence>
<dbReference type="CDD" id="cd00082">
    <property type="entry name" value="HisKA"/>
    <property type="match status" value="1"/>
</dbReference>
<dbReference type="GO" id="GO:0005886">
    <property type="term" value="C:plasma membrane"/>
    <property type="evidence" value="ECO:0007669"/>
    <property type="project" value="UniProtKB-SubCell"/>
</dbReference>
<gene>
    <name evidence="17" type="primary">pleC</name>
    <name evidence="17" type="ORF">GCM10011273_35650</name>
</gene>
<dbReference type="FunFam" id="3.30.565.10:FF:000023">
    <property type="entry name" value="PAS domain-containing sensor histidine kinase"/>
    <property type="match status" value="1"/>
</dbReference>
<reference evidence="17" key="1">
    <citation type="journal article" date="2014" name="Int. J. Syst. Evol. Microbiol.">
        <title>Complete genome sequence of Corynebacterium casei LMG S-19264T (=DSM 44701T), isolated from a smear-ripened cheese.</title>
        <authorList>
            <consortium name="US DOE Joint Genome Institute (JGI-PGF)"/>
            <person name="Walter F."/>
            <person name="Albersmeier A."/>
            <person name="Kalinowski J."/>
            <person name="Ruckert C."/>
        </authorList>
    </citation>
    <scope>NUCLEOTIDE SEQUENCE</scope>
    <source>
        <strain evidence="17">KCTC 32296</strain>
    </source>
</reference>
<evidence type="ECO:0000313" key="17">
    <source>
        <dbReference type="EMBL" id="GGZ45895.1"/>
    </source>
</evidence>
<name>A0A918QFC5_9CAUL</name>
<dbReference type="PANTHER" id="PTHR43047:SF72">
    <property type="entry name" value="OSMOSENSING HISTIDINE PROTEIN KINASE SLN1"/>
    <property type="match status" value="1"/>
</dbReference>
<evidence type="ECO:0000256" key="12">
    <source>
        <dbReference type="SAM" id="Coils"/>
    </source>
</evidence>
<keyword evidence="14" id="KW-1133">Transmembrane helix</keyword>
<comment type="caution">
    <text evidence="17">The sequence shown here is derived from an EMBL/GenBank/DDBJ whole genome shotgun (WGS) entry which is preliminary data.</text>
</comment>
<comment type="catalytic activity">
    <reaction evidence="1">
        <text>ATP + protein L-histidine = ADP + protein N-phospho-L-histidine.</text>
        <dbReference type="EC" id="2.7.13.3"/>
    </reaction>
</comment>
<evidence type="ECO:0000256" key="10">
    <source>
        <dbReference type="ARBA" id="ARBA00023012"/>
    </source>
</evidence>
<dbReference type="SMART" id="SM00387">
    <property type="entry name" value="HATPase_c"/>
    <property type="match status" value="1"/>
</dbReference>
<dbReference type="Gene3D" id="3.30.565.10">
    <property type="entry name" value="Histidine kinase-like ATPase, C-terminal domain"/>
    <property type="match status" value="1"/>
</dbReference>
<dbReference type="CDD" id="cd16922">
    <property type="entry name" value="HATPase_EvgS-ArcB-TorS-like"/>
    <property type="match status" value="1"/>
</dbReference>
<dbReference type="EC" id="2.7.13.3" evidence="3"/>
<dbReference type="Pfam" id="PF02518">
    <property type="entry name" value="HATPase_c"/>
    <property type="match status" value="1"/>
</dbReference>
<dbReference type="RefSeq" id="WP_229807859.1">
    <property type="nucleotide sequence ID" value="NZ_BMZB01000010.1"/>
</dbReference>
<dbReference type="Gene3D" id="1.10.287.130">
    <property type="match status" value="1"/>
</dbReference>
<keyword evidence="14" id="KW-0812">Transmembrane</keyword>